<sequence length="94" mass="10969">MEEVLKDLTIQIYIEDVYFLHTDEEGNLELLEGVESDERPRWEDRSLWSINLFDEDSLQFLAVPQTLDDMATAHDAQTQRLALFWPHLHPAGAE</sequence>
<reference evidence="1 2" key="1">
    <citation type="submission" date="2019-03" db="EMBL/GenBank/DDBJ databases">
        <title>First draft genome of Liparis tanakae, snailfish: a comprehensive survey of snailfish specific genes.</title>
        <authorList>
            <person name="Kim W."/>
            <person name="Song I."/>
            <person name="Jeong J.-H."/>
            <person name="Kim D."/>
            <person name="Kim S."/>
            <person name="Ryu S."/>
            <person name="Song J.Y."/>
            <person name="Lee S.K."/>
        </authorList>
    </citation>
    <scope>NUCLEOTIDE SEQUENCE [LARGE SCALE GENOMIC DNA]</scope>
    <source>
        <tissue evidence="1">Muscle</tissue>
    </source>
</reference>
<accession>A0A4Z2HJ01</accession>
<dbReference type="Proteomes" id="UP000314294">
    <property type="component" value="Unassembled WGS sequence"/>
</dbReference>
<dbReference type="AlphaFoldDB" id="A0A4Z2HJ01"/>
<keyword evidence="2" id="KW-1185">Reference proteome</keyword>
<protein>
    <submittedName>
        <fullName evidence="1">Uncharacterized protein</fullName>
    </submittedName>
</protein>
<comment type="caution">
    <text evidence="1">The sequence shown here is derived from an EMBL/GenBank/DDBJ whole genome shotgun (WGS) entry which is preliminary data.</text>
</comment>
<gene>
    <name evidence="1" type="ORF">EYF80_024050</name>
</gene>
<evidence type="ECO:0000313" key="2">
    <source>
        <dbReference type="Proteomes" id="UP000314294"/>
    </source>
</evidence>
<proteinExistence type="predicted"/>
<organism evidence="1 2">
    <name type="scientific">Liparis tanakae</name>
    <name type="common">Tanaka's snailfish</name>
    <dbReference type="NCBI Taxonomy" id="230148"/>
    <lineage>
        <taxon>Eukaryota</taxon>
        <taxon>Metazoa</taxon>
        <taxon>Chordata</taxon>
        <taxon>Craniata</taxon>
        <taxon>Vertebrata</taxon>
        <taxon>Euteleostomi</taxon>
        <taxon>Actinopterygii</taxon>
        <taxon>Neopterygii</taxon>
        <taxon>Teleostei</taxon>
        <taxon>Neoteleostei</taxon>
        <taxon>Acanthomorphata</taxon>
        <taxon>Eupercaria</taxon>
        <taxon>Perciformes</taxon>
        <taxon>Cottioidei</taxon>
        <taxon>Cottales</taxon>
        <taxon>Liparidae</taxon>
        <taxon>Liparis</taxon>
    </lineage>
</organism>
<name>A0A4Z2HJ01_9TELE</name>
<dbReference type="EMBL" id="SRLO01000230">
    <property type="protein sequence ID" value="TNN65757.1"/>
    <property type="molecule type" value="Genomic_DNA"/>
</dbReference>
<evidence type="ECO:0000313" key="1">
    <source>
        <dbReference type="EMBL" id="TNN65757.1"/>
    </source>
</evidence>